<evidence type="ECO:0000313" key="2">
    <source>
        <dbReference type="EMBL" id="SCW03966.1"/>
    </source>
</evidence>
<proteinExistence type="predicted"/>
<dbReference type="EMBL" id="LT598491">
    <property type="protein sequence ID" value="SCW03966.1"/>
    <property type="molecule type" value="Genomic_DNA"/>
</dbReference>
<evidence type="ECO:0000256" key="1">
    <source>
        <dbReference type="SAM" id="MobiDB-lite"/>
    </source>
</evidence>
<feature type="compositionally biased region" description="Basic residues" evidence="1">
    <location>
        <begin position="275"/>
        <end position="286"/>
    </location>
</feature>
<gene>
    <name evidence="2" type="ORF">LAFE_0H02960G</name>
</gene>
<name>A0A1G4MJC0_LACFM</name>
<evidence type="ECO:0000313" key="3">
    <source>
        <dbReference type="Proteomes" id="UP000190831"/>
    </source>
</evidence>
<organism evidence="2 3">
    <name type="scientific">Lachancea fermentati</name>
    <name type="common">Zygosaccharomyces fermentati</name>
    <dbReference type="NCBI Taxonomy" id="4955"/>
    <lineage>
        <taxon>Eukaryota</taxon>
        <taxon>Fungi</taxon>
        <taxon>Dikarya</taxon>
        <taxon>Ascomycota</taxon>
        <taxon>Saccharomycotina</taxon>
        <taxon>Saccharomycetes</taxon>
        <taxon>Saccharomycetales</taxon>
        <taxon>Saccharomycetaceae</taxon>
        <taxon>Lachancea</taxon>
    </lineage>
</organism>
<dbReference type="Proteomes" id="UP000190831">
    <property type="component" value="Chromosome H"/>
</dbReference>
<reference evidence="2 3" key="1">
    <citation type="submission" date="2016-03" db="EMBL/GenBank/DDBJ databases">
        <authorList>
            <person name="Devillers H."/>
        </authorList>
    </citation>
    <scope>NUCLEOTIDE SEQUENCE [LARGE SCALE GENOMIC DNA]</scope>
    <source>
        <strain evidence="2">CBS 6772</strain>
    </source>
</reference>
<feature type="compositionally biased region" description="Polar residues" evidence="1">
    <location>
        <begin position="48"/>
        <end position="58"/>
    </location>
</feature>
<feature type="region of interest" description="Disordered" evidence="1">
    <location>
        <begin position="211"/>
        <end position="290"/>
    </location>
</feature>
<sequence>MTQISEERSVTFSLTTLGGAGSDSDATQNTNTADVETAAPDYEKHNSSETSESVTRSPSGVELEDSTEKHAVCERNPEGCSNDICKCDILDEGYDSGRHHSPHTMCWFHSRTIAPESPRMHYQGHHGGCHAGRFSRDFGLVGHHEGHRWKHRHHYGDVDAVASFDESPSVKCCKRRKFHELHNPSFVDTEMQAEKCEKDLMNHFGAHAMGRMHHRGGKRRHGKHSHGGSSHFKHDKLHSEPTSSTETFEGSKKSQYRESEKAEAVGTENIEQSKDKHHGHGKHAKKHGEFSMKKGKLFEESQVPYFKGFGMRSWGPHPMFMPDSFDEMVDCRDGRRASGEARGFECPRSMFPELFYSRHHGSKHAHMHGMGPPPPPPHPAHMHGMGPHPPPPPHASHMHGMGPPPPPPHGPHMHHDFRPFNWYPHHDGSLFTKVMFGKPHGHGIPYGHGKHFSHYYSY</sequence>
<feature type="compositionally biased region" description="Basic and acidic residues" evidence="1">
    <location>
        <begin position="249"/>
        <end position="263"/>
    </location>
</feature>
<dbReference type="AlphaFoldDB" id="A0A1G4MJC0"/>
<feature type="region of interest" description="Disordered" evidence="1">
    <location>
        <begin position="362"/>
        <end position="412"/>
    </location>
</feature>
<feature type="compositionally biased region" description="Basic residues" evidence="1">
    <location>
        <begin position="211"/>
        <end position="236"/>
    </location>
</feature>
<feature type="compositionally biased region" description="Polar residues" evidence="1">
    <location>
        <begin position="24"/>
        <end position="34"/>
    </location>
</feature>
<protein>
    <submittedName>
        <fullName evidence="2">LAFE_0H02960g1_1</fullName>
    </submittedName>
</protein>
<feature type="region of interest" description="Disordered" evidence="1">
    <location>
        <begin position="1"/>
        <end position="70"/>
    </location>
</feature>
<accession>A0A1G4MJC0</accession>
<keyword evidence="3" id="KW-1185">Reference proteome</keyword>